<evidence type="ECO:0000313" key="1">
    <source>
        <dbReference type="EMBL" id="QEQ95006.1"/>
    </source>
</evidence>
<accession>A0A5J6DBP6</accession>
<protein>
    <submittedName>
        <fullName evidence="1">Uncharacterized protein</fullName>
    </submittedName>
</protein>
<keyword evidence="2" id="KW-1185">Reference proteome</keyword>
<evidence type="ECO:0000313" key="2">
    <source>
        <dbReference type="Proteomes" id="UP000326545"/>
    </source>
</evidence>
<dbReference type="EMBL" id="MN184887">
    <property type="protein sequence ID" value="QEQ95006.1"/>
    <property type="molecule type" value="Genomic_DNA"/>
</dbReference>
<dbReference type="Proteomes" id="UP000326545">
    <property type="component" value="Segment"/>
</dbReference>
<gene>
    <name evidence="1" type="ORF">pEpSNUABM01_180</name>
</gene>
<organism evidence="1 2">
    <name type="scientific">Erwinia phage pEp_SNUABM_01</name>
    <dbReference type="NCBI Taxonomy" id="2601643"/>
    <lineage>
        <taxon>Viruses</taxon>
        <taxon>Duplodnaviria</taxon>
        <taxon>Heunggongvirae</taxon>
        <taxon>Uroviricota</taxon>
        <taxon>Caudoviricetes</taxon>
        <taxon>Vequintavirinae</taxon>
        <taxon>Henunavirus</taxon>
        <taxon>Henunavirus SNUABM01</taxon>
    </lineage>
</organism>
<reference evidence="1 2" key="1">
    <citation type="submission" date="2019-07" db="EMBL/GenBank/DDBJ databases">
        <title>Complete genome sequence of bacteriophages infecting Erwinia pyrifoliae.</title>
        <authorList>
            <person name="Kim S.G."/>
            <person name="Park S.C."/>
        </authorList>
    </citation>
    <scope>NUCLEOTIDE SEQUENCE [LARGE SCALE GENOMIC DNA]</scope>
</reference>
<proteinExistence type="predicted"/>
<name>A0A5J6DBP6_9CAUD</name>
<sequence length="104" mass="11271">MAKVIRDVVAEHLGIEGVVGQEVDIVTLLPARTPVELSHGSVQTRSFARNPVYLVVAPFSRVYKTDLNGKPVGEPIPARIIATVDGVTYEGNELFSAEELEVDL</sequence>